<evidence type="ECO:0000313" key="1">
    <source>
        <dbReference type="EMBL" id="CEO89706.1"/>
    </source>
</evidence>
<protein>
    <submittedName>
        <fullName evidence="1">Uncharacterized protein</fullName>
    </submittedName>
</protein>
<keyword evidence="2" id="KW-1185">Reference proteome</keyword>
<dbReference type="RefSeq" id="WP_044665596.1">
    <property type="nucleotide sequence ID" value="NZ_CDRZ01000256.1"/>
</dbReference>
<dbReference type="EMBL" id="CDRZ01000256">
    <property type="protein sequence ID" value="CEO89706.1"/>
    <property type="molecule type" value="Genomic_DNA"/>
</dbReference>
<evidence type="ECO:0000313" key="2">
    <source>
        <dbReference type="Proteomes" id="UP000046155"/>
    </source>
</evidence>
<gene>
    <name evidence="1" type="ORF">SSCH_580002</name>
</gene>
<accession>A0A0B7MP22</accession>
<sequence>MVYDVKLKSGFFKTQQYTLAISNKQITLTPQEDSELHNIVITDQDLSTISITGRDTKLTEFEINAQSGIYMGTFAADTNIEEVLWTLKKEFGSKTIIEGGSMYYV</sequence>
<dbReference type="AlphaFoldDB" id="A0A0B7MP22"/>
<proteinExistence type="predicted"/>
<dbReference type="OrthoDB" id="1807707at2"/>
<organism evidence="1 2">
    <name type="scientific">Syntrophaceticus schinkii</name>
    <dbReference type="NCBI Taxonomy" id="499207"/>
    <lineage>
        <taxon>Bacteria</taxon>
        <taxon>Bacillati</taxon>
        <taxon>Bacillota</taxon>
        <taxon>Clostridia</taxon>
        <taxon>Thermoanaerobacterales</taxon>
        <taxon>Thermoanaerobacterales Family III. Incertae Sedis</taxon>
        <taxon>Syntrophaceticus</taxon>
    </lineage>
</organism>
<name>A0A0B7MP22_9FIRM</name>
<dbReference type="Proteomes" id="UP000046155">
    <property type="component" value="Unassembled WGS sequence"/>
</dbReference>
<reference evidence="2" key="1">
    <citation type="submission" date="2015-01" db="EMBL/GenBank/DDBJ databases">
        <authorList>
            <person name="Manzoor Shahid"/>
            <person name="Zubair Saima"/>
        </authorList>
    </citation>
    <scope>NUCLEOTIDE SEQUENCE [LARGE SCALE GENOMIC DNA]</scope>
    <source>
        <strain evidence="2">Sp3</strain>
    </source>
</reference>